<dbReference type="AlphaFoldDB" id="A0A9N9RUH3"/>
<keyword evidence="5" id="KW-0472">Membrane</keyword>
<feature type="compositionally biased region" description="Polar residues" evidence="10">
    <location>
        <begin position="126"/>
        <end position="141"/>
    </location>
</feature>
<evidence type="ECO:0000256" key="5">
    <source>
        <dbReference type="ARBA" id="ARBA00023136"/>
    </source>
</evidence>
<organism evidence="11 12">
    <name type="scientific">Chironomus riparius</name>
    <dbReference type="NCBI Taxonomy" id="315576"/>
    <lineage>
        <taxon>Eukaryota</taxon>
        <taxon>Metazoa</taxon>
        <taxon>Ecdysozoa</taxon>
        <taxon>Arthropoda</taxon>
        <taxon>Hexapoda</taxon>
        <taxon>Insecta</taxon>
        <taxon>Pterygota</taxon>
        <taxon>Neoptera</taxon>
        <taxon>Endopterygota</taxon>
        <taxon>Diptera</taxon>
        <taxon>Nematocera</taxon>
        <taxon>Chironomoidea</taxon>
        <taxon>Chironomidae</taxon>
        <taxon>Chironominae</taxon>
        <taxon>Chironomus</taxon>
    </lineage>
</organism>
<protein>
    <submittedName>
        <fullName evidence="11">Uncharacterized protein</fullName>
    </submittedName>
</protein>
<reference evidence="11" key="2">
    <citation type="submission" date="2022-10" db="EMBL/GenBank/DDBJ databases">
        <authorList>
            <consortium name="ENA_rothamsted_submissions"/>
            <consortium name="culmorum"/>
            <person name="King R."/>
        </authorList>
    </citation>
    <scope>NUCLEOTIDE SEQUENCE</scope>
</reference>
<evidence type="ECO:0000256" key="6">
    <source>
        <dbReference type="ARBA" id="ARBA00023157"/>
    </source>
</evidence>
<dbReference type="PROSITE" id="PS50068">
    <property type="entry name" value="LDLRA_2"/>
    <property type="match status" value="3"/>
</dbReference>
<dbReference type="GO" id="GO:0043235">
    <property type="term" value="C:receptor complex"/>
    <property type="evidence" value="ECO:0007669"/>
    <property type="project" value="TreeGrafter"/>
</dbReference>
<dbReference type="Pfam" id="PF00057">
    <property type="entry name" value="Ldl_recept_a"/>
    <property type="match status" value="2"/>
</dbReference>
<keyword evidence="4" id="KW-1133">Transmembrane helix</keyword>
<reference evidence="11" key="1">
    <citation type="submission" date="2022-01" db="EMBL/GenBank/DDBJ databases">
        <authorList>
            <person name="King R."/>
        </authorList>
    </citation>
    <scope>NUCLEOTIDE SEQUENCE</scope>
</reference>
<proteinExistence type="predicted"/>
<keyword evidence="3" id="KW-0677">Repeat</keyword>
<dbReference type="InterPro" id="IPR051221">
    <property type="entry name" value="LDLR-related"/>
</dbReference>
<feature type="disulfide bond" evidence="9">
    <location>
        <begin position="648"/>
        <end position="663"/>
    </location>
</feature>
<dbReference type="PANTHER" id="PTHR22722">
    <property type="entry name" value="LOW-DENSITY LIPOPROTEIN RECEPTOR-RELATED PROTEIN 2-RELATED"/>
    <property type="match status" value="1"/>
</dbReference>
<dbReference type="PROSITE" id="PS01209">
    <property type="entry name" value="LDLRA_1"/>
    <property type="match status" value="2"/>
</dbReference>
<gene>
    <name evidence="11" type="ORF">CHIRRI_LOCUS8198</name>
</gene>
<dbReference type="PRINTS" id="PR00261">
    <property type="entry name" value="LDLRECEPTOR"/>
</dbReference>
<feature type="compositionally biased region" description="Acidic residues" evidence="10">
    <location>
        <begin position="152"/>
        <end position="165"/>
    </location>
</feature>
<accession>A0A9N9RUH3</accession>
<evidence type="ECO:0000313" key="11">
    <source>
        <dbReference type="EMBL" id="CAG9805324.1"/>
    </source>
</evidence>
<dbReference type="CDD" id="cd00112">
    <property type="entry name" value="LDLa"/>
    <property type="match status" value="3"/>
</dbReference>
<feature type="region of interest" description="Disordered" evidence="10">
    <location>
        <begin position="592"/>
        <end position="619"/>
    </location>
</feature>
<feature type="compositionally biased region" description="Acidic residues" evidence="10">
    <location>
        <begin position="409"/>
        <end position="438"/>
    </location>
</feature>
<comment type="caution">
    <text evidence="9">Lacks conserved residue(s) required for the propagation of feature annotation.</text>
</comment>
<keyword evidence="6 9" id="KW-1015">Disulfide bond</keyword>
<feature type="disulfide bond" evidence="9">
    <location>
        <begin position="549"/>
        <end position="564"/>
    </location>
</feature>
<evidence type="ECO:0000256" key="7">
    <source>
        <dbReference type="ARBA" id="ARBA00023170"/>
    </source>
</evidence>
<evidence type="ECO:0000313" key="12">
    <source>
        <dbReference type="Proteomes" id="UP001153620"/>
    </source>
</evidence>
<sequence length="678" mass="77253">MLCSPLKDHHLMTPNISTFLSNKPIFLLILLQRPDNDLVFDDSALSDDKLSAVNTNHENLRTKIVNKRSVSDPSDINNENVGLWQRLKRGVKNIFGIKNNDENSEKAHQQDVEIPKVEELRAVPAQKSQSQHETSKNLQDNTLRRKRHRNDDEDDDDEDDDEDNEINGSGEHDNDTIPDIEDKLIIDLPHVDDSKRFRLNLLINEMWNENLNDHSSDEFKTLALSVKKNIENWYKKTTNNSIMASLTNIEKRDMFESYLSINIASELPKIVGNDLRDLLYKQINEQRVFEDMHVDPRDFILRPITESPTLELTHEPKKQEDMQELLASLGSQEEHYQEEDHHDGDYDESCDENKEFTCLSNAKCIPLNERCDGDAQCSDGSDEQDCSSKSTESEYNESMPAIKMPDDKTNEEEDDEDDFIERDEEGEKLDEEQEEEIETPTTPFSEPEEELVHEIDSGKTSHEDEELLIPLETPKPIVDESTPGAILGEDGPPDNDDENNLSIDNKLAGESAEHEANEVPIPKINDTCRGDDKFKCNDGRLIICEVQKCDGVKNCPNGEDEENCPTGTDPDDEDIESGDFEIETFNPLEISTEKPHVEDEDDKKETIPTDYDDEVEEVTDKPEEKLIECGDNEFNCDVTRCISLDKHCDGTADCTDGTDESNCPAPTTQHIDIGEFFF</sequence>
<evidence type="ECO:0000256" key="1">
    <source>
        <dbReference type="ARBA" id="ARBA00004167"/>
    </source>
</evidence>
<dbReference type="InterPro" id="IPR002172">
    <property type="entry name" value="LDrepeatLR_classA_rpt"/>
</dbReference>
<comment type="subcellular location">
    <subcellularLocation>
        <location evidence="1">Membrane</location>
        <topology evidence="1">Single-pass membrane protein</topology>
    </subcellularLocation>
</comment>
<evidence type="ECO:0000256" key="9">
    <source>
        <dbReference type="PROSITE-ProRule" id="PRU00124"/>
    </source>
</evidence>
<dbReference type="GO" id="GO:0005886">
    <property type="term" value="C:plasma membrane"/>
    <property type="evidence" value="ECO:0007669"/>
    <property type="project" value="TreeGrafter"/>
</dbReference>
<keyword evidence="12" id="KW-1185">Reference proteome</keyword>
<feature type="compositionally biased region" description="Basic and acidic residues" evidence="10">
    <location>
        <begin position="450"/>
        <end position="462"/>
    </location>
</feature>
<feature type="disulfide bond" evidence="9">
    <location>
        <begin position="371"/>
        <end position="386"/>
    </location>
</feature>
<feature type="compositionally biased region" description="Basic and acidic residues" evidence="10">
    <location>
        <begin position="592"/>
        <end position="607"/>
    </location>
</feature>
<feature type="disulfide bond" evidence="9">
    <location>
        <begin position="629"/>
        <end position="641"/>
    </location>
</feature>
<dbReference type="SUPFAM" id="SSF57424">
    <property type="entry name" value="LDL receptor-like module"/>
    <property type="match status" value="3"/>
</dbReference>
<evidence type="ECO:0000256" key="8">
    <source>
        <dbReference type="ARBA" id="ARBA00023180"/>
    </source>
</evidence>
<keyword evidence="7" id="KW-0675">Receptor</keyword>
<name>A0A9N9RUH3_9DIPT</name>
<dbReference type="InterPro" id="IPR036055">
    <property type="entry name" value="LDL_receptor-like_sf"/>
</dbReference>
<keyword evidence="8" id="KW-0325">Glycoprotein</keyword>
<evidence type="ECO:0000256" key="10">
    <source>
        <dbReference type="SAM" id="MobiDB-lite"/>
    </source>
</evidence>
<dbReference type="SMART" id="SM00192">
    <property type="entry name" value="LDLa"/>
    <property type="match status" value="3"/>
</dbReference>
<dbReference type="EMBL" id="OU895878">
    <property type="protein sequence ID" value="CAG9805324.1"/>
    <property type="molecule type" value="Genomic_DNA"/>
</dbReference>
<evidence type="ECO:0000256" key="3">
    <source>
        <dbReference type="ARBA" id="ARBA00022737"/>
    </source>
</evidence>
<feature type="region of interest" description="Disordered" evidence="10">
    <location>
        <begin position="123"/>
        <end position="178"/>
    </location>
</feature>
<dbReference type="Proteomes" id="UP001153620">
    <property type="component" value="Chromosome 2"/>
</dbReference>
<dbReference type="OrthoDB" id="9988974at2759"/>
<keyword evidence="2" id="KW-0812">Transmembrane</keyword>
<evidence type="ECO:0000256" key="4">
    <source>
        <dbReference type="ARBA" id="ARBA00022989"/>
    </source>
</evidence>
<dbReference type="InterPro" id="IPR023415">
    <property type="entry name" value="LDLR_class-A_CS"/>
</dbReference>
<dbReference type="Gene3D" id="4.10.400.10">
    <property type="entry name" value="Low-density Lipoprotein Receptor"/>
    <property type="match status" value="3"/>
</dbReference>
<feature type="disulfide bond" evidence="9">
    <location>
        <begin position="636"/>
        <end position="654"/>
    </location>
</feature>
<evidence type="ECO:0000256" key="2">
    <source>
        <dbReference type="ARBA" id="ARBA00022692"/>
    </source>
</evidence>
<feature type="region of interest" description="Disordered" evidence="10">
    <location>
        <begin position="373"/>
        <end position="502"/>
    </location>
</feature>